<feature type="compositionally biased region" description="Low complexity" evidence="1">
    <location>
        <begin position="1"/>
        <end position="20"/>
    </location>
</feature>
<keyword evidence="3" id="KW-1185">Reference proteome</keyword>
<proteinExistence type="predicted"/>
<dbReference type="EMBL" id="SNWQ01000010">
    <property type="protein sequence ID" value="TDO46883.1"/>
    <property type="molecule type" value="Genomic_DNA"/>
</dbReference>
<feature type="region of interest" description="Disordered" evidence="1">
    <location>
        <begin position="1"/>
        <end position="40"/>
    </location>
</feature>
<dbReference type="AlphaFoldDB" id="A0A4R6KC87"/>
<comment type="caution">
    <text evidence="2">The sequence shown here is derived from an EMBL/GenBank/DDBJ whole genome shotgun (WGS) entry which is preliminary data.</text>
</comment>
<evidence type="ECO:0000313" key="2">
    <source>
        <dbReference type="EMBL" id="TDO46883.1"/>
    </source>
</evidence>
<sequence length="40" mass="4261">MEFLGSDLDDGLQQAQLQGGRHPTDMGATLAGVAQFGDRR</sequence>
<protein>
    <submittedName>
        <fullName evidence="2">Uncharacterized protein</fullName>
    </submittedName>
</protein>
<reference evidence="2 3" key="1">
    <citation type="submission" date="2019-03" db="EMBL/GenBank/DDBJ databases">
        <title>Genomic Encyclopedia of Type Strains, Phase III (KMG-III): the genomes of soil and plant-associated and newly described type strains.</title>
        <authorList>
            <person name="Whitman W."/>
        </authorList>
    </citation>
    <scope>NUCLEOTIDE SEQUENCE [LARGE SCALE GENOMIC DNA]</scope>
    <source>
        <strain evidence="2 3">VKM Ac-2527</strain>
    </source>
</reference>
<evidence type="ECO:0000256" key="1">
    <source>
        <dbReference type="SAM" id="MobiDB-lite"/>
    </source>
</evidence>
<evidence type="ECO:0000313" key="3">
    <source>
        <dbReference type="Proteomes" id="UP000295388"/>
    </source>
</evidence>
<dbReference type="Proteomes" id="UP000295388">
    <property type="component" value="Unassembled WGS sequence"/>
</dbReference>
<dbReference type="RefSeq" id="WP_255513029.1">
    <property type="nucleotide sequence ID" value="NZ_SNWQ01000010.1"/>
</dbReference>
<organism evidence="2 3">
    <name type="scientific">Kribbella caucasensis</name>
    <dbReference type="NCBI Taxonomy" id="2512215"/>
    <lineage>
        <taxon>Bacteria</taxon>
        <taxon>Bacillati</taxon>
        <taxon>Actinomycetota</taxon>
        <taxon>Actinomycetes</taxon>
        <taxon>Propionibacteriales</taxon>
        <taxon>Kribbellaceae</taxon>
        <taxon>Kribbella</taxon>
    </lineage>
</organism>
<gene>
    <name evidence="2" type="ORF">EV643_110266</name>
</gene>
<name>A0A4R6KC87_9ACTN</name>
<accession>A0A4R6KC87</accession>